<dbReference type="Pfam" id="PF08534">
    <property type="entry name" value="Redoxin"/>
    <property type="match status" value="1"/>
</dbReference>
<protein>
    <submittedName>
        <fullName evidence="7">Cytochrome C biogenesis protein</fullName>
    </submittedName>
</protein>
<dbReference type="RefSeq" id="WP_008853454.1">
    <property type="nucleotide sequence ID" value="NZ_JOPB01000003.1"/>
</dbReference>
<dbReference type="Proteomes" id="UP000194946">
    <property type="component" value="Unassembled WGS sequence"/>
</dbReference>
<feature type="domain" description="Thioredoxin" evidence="6">
    <location>
        <begin position="45"/>
        <end position="181"/>
    </location>
</feature>
<dbReference type="GO" id="GO:0030313">
    <property type="term" value="C:cell envelope"/>
    <property type="evidence" value="ECO:0007669"/>
    <property type="project" value="UniProtKB-SubCell"/>
</dbReference>
<evidence type="ECO:0000256" key="3">
    <source>
        <dbReference type="ARBA" id="ARBA00023157"/>
    </source>
</evidence>
<dbReference type="PANTHER" id="PTHR42852:SF6">
    <property type="entry name" value="THIOL:DISULFIDE INTERCHANGE PROTEIN DSBE"/>
    <property type="match status" value="1"/>
</dbReference>
<accession>A0A251ZVZ9</accession>
<gene>
    <name evidence="7" type="ORF">HK18_05435</name>
</gene>
<comment type="caution">
    <text evidence="7">The sequence shown here is derived from an EMBL/GenBank/DDBJ whole genome shotgun (WGS) entry which is preliminary data.</text>
</comment>
<evidence type="ECO:0000256" key="5">
    <source>
        <dbReference type="SAM" id="Phobius"/>
    </source>
</evidence>
<proteinExistence type="predicted"/>
<organism evidence="7 8">
    <name type="scientific">Commensalibacter intestini</name>
    <dbReference type="NCBI Taxonomy" id="479936"/>
    <lineage>
        <taxon>Bacteria</taxon>
        <taxon>Pseudomonadati</taxon>
        <taxon>Pseudomonadota</taxon>
        <taxon>Alphaproteobacteria</taxon>
        <taxon>Acetobacterales</taxon>
        <taxon>Acetobacteraceae</taxon>
    </lineage>
</organism>
<feature type="transmembrane region" description="Helical" evidence="5">
    <location>
        <begin position="9"/>
        <end position="29"/>
    </location>
</feature>
<dbReference type="InterPro" id="IPR050553">
    <property type="entry name" value="Thioredoxin_ResA/DsbE_sf"/>
</dbReference>
<reference evidence="8" key="1">
    <citation type="submission" date="2014-06" db="EMBL/GenBank/DDBJ databases">
        <authorList>
            <person name="Winans N.J."/>
            <person name="Newell P.D."/>
            <person name="Douglas A.E."/>
        </authorList>
    </citation>
    <scope>NUCLEOTIDE SEQUENCE [LARGE SCALE GENOMIC DNA]</scope>
    <source>
        <strain evidence="8">DmL_052</strain>
    </source>
</reference>
<evidence type="ECO:0000256" key="4">
    <source>
        <dbReference type="ARBA" id="ARBA00023284"/>
    </source>
</evidence>
<keyword evidence="8" id="KW-1185">Reference proteome</keyword>
<evidence type="ECO:0000313" key="8">
    <source>
        <dbReference type="Proteomes" id="UP000194946"/>
    </source>
</evidence>
<comment type="subcellular location">
    <subcellularLocation>
        <location evidence="1">Cell envelope</location>
    </subcellularLocation>
</comment>
<keyword evidence="4" id="KW-0676">Redox-active center</keyword>
<dbReference type="GO" id="GO:0016491">
    <property type="term" value="F:oxidoreductase activity"/>
    <property type="evidence" value="ECO:0007669"/>
    <property type="project" value="InterPro"/>
</dbReference>
<evidence type="ECO:0000259" key="6">
    <source>
        <dbReference type="PROSITE" id="PS51352"/>
    </source>
</evidence>
<dbReference type="EMBL" id="JOPB01000003">
    <property type="protein sequence ID" value="OUI78846.1"/>
    <property type="molecule type" value="Genomic_DNA"/>
</dbReference>
<evidence type="ECO:0000313" key="7">
    <source>
        <dbReference type="EMBL" id="OUI78846.1"/>
    </source>
</evidence>
<keyword evidence="5" id="KW-0472">Membrane</keyword>
<keyword evidence="5" id="KW-0812">Transmembrane</keyword>
<keyword evidence="2" id="KW-0201">Cytochrome c-type biogenesis</keyword>
<dbReference type="InterPro" id="IPR013766">
    <property type="entry name" value="Thioredoxin_domain"/>
</dbReference>
<keyword evidence="3" id="KW-1015">Disulfide bond</keyword>
<dbReference type="InterPro" id="IPR013740">
    <property type="entry name" value="Redoxin"/>
</dbReference>
<dbReference type="GO" id="GO:0017004">
    <property type="term" value="P:cytochrome complex assembly"/>
    <property type="evidence" value="ECO:0007669"/>
    <property type="project" value="UniProtKB-KW"/>
</dbReference>
<evidence type="ECO:0000256" key="2">
    <source>
        <dbReference type="ARBA" id="ARBA00022748"/>
    </source>
</evidence>
<dbReference type="SUPFAM" id="SSF52833">
    <property type="entry name" value="Thioredoxin-like"/>
    <property type="match status" value="1"/>
</dbReference>
<evidence type="ECO:0000256" key="1">
    <source>
        <dbReference type="ARBA" id="ARBA00004196"/>
    </source>
</evidence>
<dbReference type="PANTHER" id="PTHR42852">
    <property type="entry name" value="THIOL:DISULFIDE INTERCHANGE PROTEIN DSBE"/>
    <property type="match status" value="1"/>
</dbReference>
<name>A0A251ZVZ9_9PROT</name>
<keyword evidence="5" id="KW-1133">Transmembrane helix</keyword>
<dbReference type="AlphaFoldDB" id="A0A251ZVZ9"/>
<dbReference type="InterPro" id="IPR036249">
    <property type="entry name" value="Thioredoxin-like_sf"/>
</dbReference>
<dbReference type="PROSITE" id="PS51352">
    <property type="entry name" value="THIOREDOXIN_2"/>
    <property type="match status" value="1"/>
</dbReference>
<sequence length="181" mass="20055">MQDITRRRLLWSLPFATAAVAGGGFLAMLSRLRKGNFDPREINTPILNKPIPSFTLADQPPSTGFNQQELQQQTKPVLINFFASWCIPCLTEMGVLQQLSSHIAIWGIAYKDKPDAVAGFLQRNSNPYRRIGQDPDGSVGIDWGLSGVPESFLIMPGGIIKWHYPKPLTATSTKTLLSFVQ</sequence>
<dbReference type="Gene3D" id="3.40.30.10">
    <property type="entry name" value="Glutaredoxin"/>
    <property type="match status" value="1"/>
</dbReference>